<organism evidence="1 2">
    <name type="scientific">Thalassiosira oceanica</name>
    <name type="common">Marine diatom</name>
    <dbReference type="NCBI Taxonomy" id="159749"/>
    <lineage>
        <taxon>Eukaryota</taxon>
        <taxon>Sar</taxon>
        <taxon>Stramenopiles</taxon>
        <taxon>Ochrophyta</taxon>
        <taxon>Bacillariophyta</taxon>
        <taxon>Coscinodiscophyceae</taxon>
        <taxon>Thalassiosirophycidae</taxon>
        <taxon>Thalassiosirales</taxon>
        <taxon>Thalassiosiraceae</taxon>
        <taxon>Thalassiosira</taxon>
    </lineage>
</organism>
<accession>K0S1P4</accession>
<dbReference type="AlphaFoldDB" id="K0S1P4"/>
<gene>
    <name evidence="1" type="ORF">THAOC_27890</name>
</gene>
<sequence>MGVQRWAFLPEMTKNICSWVPGKMDVGPPLRGKDTAVEVDRGHFGKLNGSAFQPRSHIWALLRRIDLYFGNSDLHLFGFSPQGRNTPISCHSCAHAASAAAISAPDECHWWTGTTRSAPGEARGPAGGLSGSIFPKTGRFRPVRALVARSKPVELATRCFRETENRCSPTWQEDGRAVAGDKAE</sequence>
<dbReference type="EMBL" id="AGNL01039217">
    <property type="protein sequence ID" value="EJK52802.1"/>
    <property type="molecule type" value="Genomic_DNA"/>
</dbReference>
<evidence type="ECO:0000313" key="1">
    <source>
        <dbReference type="EMBL" id="EJK52802.1"/>
    </source>
</evidence>
<comment type="caution">
    <text evidence="1">The sequence shown here is derived from an EMBL/GenBank/DDBJ whole genome shotgun (WGS) entry which is preliminary data.</text>
</comment>
<evidence type="ECO:0000313" key="2">
    <source>
        <dbReference type="Proteomes" id="UP000266841"/>
    </source>
</evidence>
<proteinExistence type="predicted"/>
<keyword evidence="2" id="KW-1185">Reference proteome</keyword>
<dbReference type="Proteomes" id="UP000266841">
    <property type="component" value="Unassembled WGS sequence"/>
</dbReference>
<protein>
    <submittedName>
        <fullName evidence="1">Uncharacterized protein</fullName>
    </submittedName>
</protein>
<name>K0S1P4_THAOC</name>
<reference evidence="1 2" key="1">
    <citation type="journal article" date="2012" name="Genome Biol.">
        <title>Genome and low-iron response of an oceanic diatom adapted to chronic iron limitation.</title>
        <authorList>
            <person name="Lommer M."/>
            <person name="Specht M."/>
            <person name="Roy A.S."/>
            <person name="Kraemer L."/>
            <person name="Andreson R."/>
            <person name="Gutowska M.A."/>
            <person name="Wolf J."/>
            <person name="Bergner S.V."/>
            <person name="Schilhabel M.B."/>
            <person name="Klostermeier U.C."/>
            <person name="Beiko R.G."/>
            <person name="Rosenstiel P."/>
            <person name="Hippler M."/>
            <person name="Laroche J."/>
        </authorList>
    </citation>
    <scope>NUCLEOTIDE SEQUENCE [LARGE SCALE GENOMIC DNA]</scope>
    <source>
        <strain evidence="1 2">CCMP1005</strain>
    </source>
</reference>